<dbReference type="InterPro" id="IPR011008">
    <property type="entry name" value="Dimeric_a/b-barrel"/>
</dbReference>
<dbReference type="GO" id="GO:0016787">
    <property type="term" value="F:hydrolase activity"/>
    <property type="evidence" value="ECO:0007669"/>
    <property type="project" value="UniProtKB-KW"/>
</dbReference>
<proteinExistence type="inferred from homology"/>
<accession>A0A2V4E0C4</accession>
<organism evidence="3 4">
    <name type="scientific">Gilliamella apis</name>
    <dbReference type="NCBI Taxonomy" id="1970738"/>
    <lineage>
        <taxon>Bacteria</taxon>
        <taxon>Pseudomonadati</taxon>
        <taxon>Pseudomonadota</taxon>
        <taxon>Gammaproteobacteria</taxon>
        <taxon>Orbales</taxon>
        <taxon>Orbaceae</taxon>
        <taxon>Gilliamella</taxon>
    </lineage>
</organism>
<comment type="caution">
    <text evidence="3">The sequence shown here is derived from an EMBL/GenBank/DDBJ whole genome shotgun (WGS) entry which is preliminary data.</text>
</comment>
<protein>
    <submittedName>
        <fullName evidence="3">GTP cyclohydrolase</fullName>
    </submittedName>
</protein>
<evidence type="ECO:0000313" key="4">
    <source>
        <dbReference type="Proteomes" id="UP000247673"/>
    </source>
</evidence>
<dbReference type="SUPFAM" id="SSF54909">
    <property type="entry name" value="Dimeric alpha+beta barrel"/>
    <property type="match status" value="1"/>
</dbReference>
<dbReference type="OrthoDB" id="9814407at2"/>
<comment type="similarity">
    <text evidence="1">Belongs to the YciI family.</text>
</comment>
<evidence type="ECO:0000259" key="2">
    <source>
        <dbReference type="Pfam" id="PF03795"/>
    </source>
</evidence>
<name>A0A2V4E0C4_9GAMM</name>
<dbReference type="Gene3D" id="3.30.70.1060">
    <property type="entry name" value="Dimeric alpha+beta barrel"/>
    <property type="match status" value="1"/>
</dbReference>
<keyword evidence="3" id="KW-0378">Hydrolase</keyword>
<dbReference type="InterPro" id="IPR005545">
    <property type="entry name" value="YCII"/>
</dbReference>
<dbReference type="AlphaFoldDB" id="A0A2V4E0C4"/>
<evidence type="ECO:0000256" key="1">
    <source>
        <dbReference type="ARBA" id="ARBA00007689"/>
    </source>
</evidence>
<dbReference type="PANTHER" id="PTHR37828">
    <property type="entry name" value="GSR2449 PROTEIN"/>
    <property type="match status" value="1"/>
</dbReference>
<gene>
    <name evidence="3" type="ORF">DKK78_04035</name>
</gene>
<dbReference type="EMBL" id="QGLO01000004">
    <property type="protein sequence ID" value="PXY91502.1"/>
    <property type="molecule type" value="Genomic_DNA"/>
</dbReference>
<keyword evidence="4" id="KW-1185">Reference proteome</keyword>
<dbReference type="RefSeq" id="WP_110447466.1">
    <property type="nucleotide sequence ID" value="NZ_CP132381.1"/>
</dbReference>
<dbReference type="PANTHER" id="PTHR37828:SF1">
    <property type="entry name" value="YCII-RELATED DOMAIN-CONTAINING PROTEIN"/>
    <property type="match status" value="1"/>
</dbReference>
<feature type="domain" description="YCII-related" evidence="2">
    <location>
        <begin position="1"/>
        <end position="81"/>
    </location>
</feature>
<evidence type="ECO:0000313" key="3">
    <source>
        <dbReference type="EMBL" id="PXY91502.1"/>
    </source>
</evidence>
<reference evidence="3 4" key="1">
    <citation type="submission" date="2018-05" db="EMBL/GenBank/DDBJ databases">
        <title>Reference genomes for bee gut microbiota database.</title>
        <authorList>
            <person name="Ellegaard K.M."/>
        </authorList>
    </citation>
    <scope>NUCLEOTIDE SEQUENCE [LARGE SCALE GENOMIC DNA]</scope>
    <source>
        <strain evidence="3 4">ESL0172</strain>
    </source>
</reference>
<sequence>MFIFSLSYLKPISQVEKYLQAHIDYLERYYQLGHFIASGRKIPRTGGIIICRAESHEQAMSIIQQDPFYIHQIAQYELIEFVPSKYAKGFDDFI</sequence>
<dbReference type="Proteomes" id="UP000247673">
    <property type="component" value="Unassembled WGS sequence"/>
</dbReference>
<dbReference type="Pfam" id="PF03795">
    <property type="entry name" value="YCII"/>
    <property type="match status" value="1"/>
</dbReference>